<keyword evidence="3" id="KW-1185">Reference proteome</keyword>
<organism evidence="2">
    <name type="scientific">Oppiella nova</name>
    <dbReference type="NCBI Taxonomy" id="334625"/>
    <lineage>
        <taxon>Eukaryota</taxon>
        <taxon>Metazoa</taxon>
        <taxon>Ecdysozoa</taxon>
        <taxon>Arthropoda</taxon>
        <taxon>Chelicerata</taxon>
        <taxon>Arachnida</taxon>
        <taxon>Acari</taxon>
        <taxon>Acariformes</taxon>
        <taxon>Sarcoptiformes</taxon>
        <taxon>Oribatida</taxon>
        <taxon>Brachypylina</taxon>
        <taxon>Oppioidea</taxon>
        <taxon>Oppiidae</taxon>
        <taxon>Oppiella</taxon>
    </lineage>
</organism>
<sequence>MLWMRLLGPGYIMLAYIGLLVALQQGVHPVPIHVVTRVVTIIVALIATRNVAIRIFKIGVDAQVDTSVCPTRLLYMQFPVWIILLLQG</sequence>
<evidence type="ECO:0000313" key="2">
    <source>
        <dbReference type="EMBL" id="CAD7653585.1"/>
    </source>
</evidence>
<evidence type="ECO:0000313" key="3">
    <source>
        <dbReference type="Proteomes" id="UP000728032"/>
    </source>
</evidence>
<keyword evidence="1" id="KW-0472">Membrane</keyword>
<evidence type="ECO:0000256" key="1">
    <source>
        <dbReference type="SAM" id="Phobius"/>
    </source>
</evidence>
<reference evidence="2" key="1">
    <citation type="submission" date="2020-11" db="EMBL/GenBank/DDBJ databases">
        <authorList>
            <person name="Tran Van P."/>
        </authorList>
    </citation>
    <scope>NUCLEOTIDE SEQUENCE</scope>
</reference>
<dbReference type="EMBL" id="OC921656">
    <property type="protein sequence ID" value="CAD7653585.1"/>
    <property type="molecule type" value="Genomic_DNA"/>
</dbReference>
<dbReference type="EMBL" id="CAJPVJ010006831">
    <property type="protein sequence ID" value="CAG2170772.1"/>
    <property type="molecule type" value="Genomic_DNA"/>
</dbReference>
<feature type="transmembrane region" description="Helical" evidence="1">
    <location>
        <begin position="30"/>
        <end position="48"/>
    </location>
</feature>
<name>A0A7R9M712_9ACAR</name>
<keyword evidence="1" id="KW-1133">Transmembrane helix</keyword>
<feature type="transmembrane region" description="Helical" evidence="1">
    <location>
        <begin position="7"/>
        <end position="24"/>
    </location>
</feature>
<protein>
    <submittedName>
        <fullName evidence="2">Uncharacterized protein</fullName>
    </submittedName>
</protein>
<dbReference type="AlphaFoldDB" id="A0A7R9M712"/>
<keyword evidence="1" id="KW-0812">Transmembrane</keyword>
<accession>A0A7R9M712</accession>
<dbReference type="Proteomes" id="UP000728032">
    <property type="component" value="Unassembled WGS sequence"/>
</dbReference>
<proteinExistence type="predicted"/>
<gene>
    <name evidence="2" type="ORF">ONB1V03_LOCUS10238</name>
</gene>